<dbReference type="EMBL" id="CAUYUJ010012047">
    <property type="protein sequence ID" value="CAK0833155.1"/>
    <property type="molecule type" value="Genomic_DNA"/>
</dbReference>
<name>A0ABN9SMU4_9DINO</name>
<proteinExistence type="predicted"/>
<keyword evidence="3" id="KW-1185">Reference proteome</keyword>
<sequence>RAPPAEPARPAWRGMEPAEGPAPAEPGARGQLLRRWCPVAAAWLLIGLAYAQFFLEEFRVGQPDWDITARDTRQSAGGRRQPQPAPPVMAEAPSIVGTAGEQPLVAAEAPSLPSSAGEHRGTKHGIIVRGP</sequence>
<organism evidence="2 3">
    <name type="scientific">Prorocentrum cordatum</name>
    <dbReference type="NCBI Taxonomy" id="2364126"/>
    <lineage>
        <taxon>Eukaryota</taxon>
        <taxon>Sar</taxon>
        <taxon>Alveolata</taxon>
        <taxon>Dinophyceae</taxon>
        <taxon>Prorocentrales</taxon>
        <taxon>Prorocentraceae</taxon>
        <taxon>Prorocentrum</taxon>
    </lineage>
</organism>
<dbReference type="Proteomes" id="UP001189429">
    <property type="component" value="Unassembled WGS sequence"/>
</dbReference>
<gene>
    <name evidence="2" type="ORF">PCOR1329_LOCUS30938</name>
</gene>
<evidence type="ECO:0000313" key="3">
    <source>
        <dbReference type="Proteomes" id="UP001189429"/>
    </source>
</evidence>
<evidence type="ECO:0000256" key="1">
    <source>
        <dbReference type="SAM" id="MobiDB-lite"/>
    </source>
</evidence>
<feature type="region of interest" description="Disordered" evidence="1">
    <location>
        <begin position="1"/>
        <end position="28"/>
    </location>
</feature>
<protein>
    <submittedName>
        <fullName evidence="2">Uncharacterized protein</fullName>
    </submittedName>
</protein>
<comment type="caution">
    <text evidence="2">The sequence shown here is derived from an EMBL/GenBank/DDBJ whole genome shotgun (WGS) entry which is preliminary data.</text>
</comment>
<evidence type="ECO:0000313" key="2">
    <source>
        <dbReference type="EMBL" id="CAK0833155.1"/>
    </source>
</evidence>
<reference evidence="2" key="1">
    <citation type="submission" date="2023-10" db="EMBL/GenBank/DDBJ databases">
        <authorList>
            <person name="Chen Y."/>
            <person name="Shah S."/>
            <person name="Dougan E. K."/>
            <person name="Thang M."/>
            <person name="Chan C."/>
        </authorList>
    </citation>
    <scope>NUCLEOTIDE SEQUENCE [LARGE SCALE GENOMIC DNA]</scope>
</reference>
<accession>A0ABN9SMU4</accession>
<feature type="compositionally biased region" description="Low complexity" evidence="1">
    <location>
        <begin position="17"/>
        <end position="28"/>
    </location>
</feature>
<feature type="region of interest" description="Disordered" evidence="1">
    <location>
        <begin position="69"/>
        <end position="131"/>
    </location>
</feature>
<feature type="non-terminal residue" evidence="2">
    <location>
        <position position="1"/>
    </location>
</feature>